<name>A0ABT3GPB6_9BACT</name>
<dbReference type="PANTHER" id="PTHR37467:SF1">
    <property type="entry name" value="EXPORTED CALCIUM-BINDING GLYCOPROTEIN"/>
    <property type="match status" value="1"/>
</dbReference>
<keyword evidence="3 6" id="KW-0732">Signal</keyword>
<evidence type="ECO:0000256" key="2">
    <source>
        <dbReference type="ARBA" id="ARBA00022525"/>
    </source>
</evidence>
<dbReference type="InterPro" id="IPR053180">
    <property type="entry name" value="Ca-binding_acidic-repeat"/>
</dbReference>
<evidence type="ECO:0000256" key="6">
    <source>
        <dbReference type="SAM" id="SignalP"/>
    </source>
</evidence>
<keyword evidence="4" id="KW-0106">Calcium</keyword>
<comment type="subcellular location">
    <subcellularLocation>
        <location evidence="1">Secreted</location>
    </subcellularLocation>
</comment>
<evidence type="ECO:0000256" key="4">
    <source>
        <dbReference type="ARBA" id="ARBA00022837"/>
    </source>
</evidence>
<evidence type="ECO:0000313" key="7">
    <source>
        <dbReference type="EMBL" id="MCW1925366.1"/>
    </source>
</evidence>
<sequence>MIKTTYPRPGALLTAGLLLCASFTTIARGDTFTQTVWDQDWNALMWGTPAAAPATGHSYVSATGGNNTFRISANGAASTFGGSSLTVSSGTRALMKNQNGAISTVNGDLTLSGGRLSHGPNGPASHAATLDVFNFIVNGSTASVIDPSSTVTTLTIDGTLTGTGDLTIRPENGTNARNVKITGINNYTGVLTVQSPIQFELGAGYTFTNTLTLQTTAKLNVTQSLTIEEGKLVANGVTIPAGTYTGAGLTGLGANFVNGGGTLTVTLKDTDADGLPDYFEDLIINTDTGDAVDDYDDIAGPNNAPATTDFDGDGRSDAAEYASGVLANQSSPVNPDTDGDGLLDGPEAAGTDNNNVSTGFGPTKPNLKDSDADGFDDSVELRYGFNPNDGNIIPGSAVTIVNGSFEEPVIAANVGAPFSGGTVPGWSVQENDFYVVRAFDFTDVVNPTGPKHGLQFATADRRAPNPDVEPTTFPQGIEASMGMKQDIDVSSFAAAIDAGDRTFILDYEFRDSDTADHAVITLQFLNGTGTDLGRSSTFTTPNGAADWVHKRQVGFPPVGTRTVRLTATVIKVQAGTSSIRNVHFDNFTARLVHFDFDNDDMPDDWELLYSLNPEDGSDAALTFEDDLTNLQEFQRGTNPNLPDTDGDGIDDDDEVTNGTDPTDPNSPGANPQVTNVIATKDGTGQITKFEVVVSGLVPGRTYTLFRGTDLITFPTTVDTHAATGATDTFTDLTPLPSGTSSKAFYRLQD</sequence>
<comment type="caution">
    <text evidence="7">The sequence shown here is derived from an EMBL/GenBank/DDBJ whole genome shotgun (WGS) entry which is preliminary data.</text>
</comment>
<feature type="compositionally biased region" description="Polar residues" evidence="5">
    <location>
        <begin position="351"/>
        <end position="360"/>
    </location>
</feature>
<dbReference type="Proteomes" id="UP001320876">
    <property type="component" value="Unassembled WGS sequence"/>
</dbReference>
<reference evidence="7 8" key="1">
    <citation type="submission" date="2022-10" db="EMBL/GenBank/DDBJ databases">
        <title>Luteolibacter arcticus strain CCTCC AB 2014275, whole genome shotgun sequencing project.</title>
        <authorList>
            <person name="Zhao G."/>
            <person name="Shen L."/>
        </authorList>
    </citation>
    <scope>NUCLEOTIDE SEQUENCE [LARGE SCALE GENOMIC DNA]</scope>
    <source>
        <strain evidence="7 8">CCTCC AB 2014275</strain>
    </source>
</reference>
<dbReference type="Pfam" id="PF18884">
    <property type="entry name" value="TSP3_bac"/>
    <property type="match status" value="1"/>
</dbReference>
<organism evidence="7 8">
    <name type="scientific">Luteolibacter arcticus</name>
    <dbReference type="NCBI Taxonomy" id="1581411"/>
    <lineage>
        <taxon>Bacteria</taxon>
        <taxon>Pseudomonadati</taxon>
        <taxon>Verrucomicrobiota</taxon>
        <taxon>Verrucomicrobiia</taxon>
        <taxon>Verrucomicrobiales</taxon>
        <taxon>Verrucomicrobiaceae</taxon>
        <taxon>Luteolibacter</taxon>
    </lineage>
</organism>
<evidence type="ECO:0000256" key="5">
    <source>
        <dbReference type="SAM" id="MobiDB-lite"/>
    </source>
</evidence>
<feature type="compositionally biased region" description="Polar residues" evidence="5">
    <location>
        <begin position="656"/>
        <end position="672"/>
    </location>
</feature>
<dbReference type="InterPro" id="IPR059100">
    <property type="entry name" value="TSP3_bac"/>
</dbReference>
<keyword evidence="8" id="KW-1185">Reference proteome</keyword>
<evidence type="ECO:0000313" key="8">
    <source>
        <dbReference type="Proteomes" id="UP001320876"/>
    </source>
</evidence>
<feature type="region of interest" description="Disordered" evidence="5">
    <location>
        <begin position="633"/>
        <end position="672"/>
    </location>
</feature>
<feature type="signal peptide" evidence="6">
    <location>
        <begin position="1"/>
        <end position="27"/>
    </location>
</feature>
<dbReference type="RefSeq" id="WP_264489474.1">
    <property type="nucleotide sequence ID" value="NZ_JAPDDT010000014.1"/>
</dbReference>
<feature type="compositionally biased region" description="Acidic residues" evidence="5">
    <location>
        <begin position="644"/>
        <end position="655"/>
    </location>
</feature>
<protein>
    <submittedName>
        <fullName evidence="7">Uncharacterized protein</fullName>
    </submittedName>
</protein>
<gene>
    <name evidence="7" type="ORF">OKA05_22590</name>
</gene>
<feature type="region of interest" description="Disordered" evidence="5">
    <location>
        <begin position="296"/>
        <end position="373"/>
    </location>
</feature>
<proteinExistence type="predicted"/>
<keyword evidence="2" id="KW-0964">Secreted</keyword>
<dbReference type="PANTHER" id="PTHR37467">
    <property type="entry name" value="EXPORTED CALCIUM-BINDING GLYCOPROTEIN-RELATED"/>
    <property type="match status" value="1"/>
</dbReference>
<accession>A0ABT3GPB6</accession>
<dbReference type="EMBL" id="JAPDDT010000014">
    <property type="protein sequence ID" value="MCW1925366.1"/>
    <property type="molecule type" value="Genomic_DNA"/>
</dbReference>
<evidence type="ECO:0000256" key="1">
    <source>
        <dbReference type="ARBA" id="ARBA00004613"/>
    </source>
</evidence>
<feature type="chain" id="PRO_5047372324" evidence="6">
    <location>
        <begin position="28"/>
        <end position="749"/>
    </location>
</feature>
<evidence type="ECO:0000256" key="3">
    <source>
        <dbReference type="ARBA" id="ARBA00022729"/>
    </source>
</evidence>